<evidence type="ECO:0000256" key="9">
    <source>
        <dbReference type="SAM" id="Phobius"/>
    </source>
</evidence>
<evidence type="ECO:0000256" key="7">
    <source>
        <dbReference type="PROSITE-ProRule" id="PRU00023"/>
    </source>
</evidence>
<dbReference type="GO" id="GO:0005886">
    <property type="term" value="C:plasma membrane"/>
    <property type="evidence" value="ECO:0007669"/>
    <property type="project" value="TreeGrafter"/>
</dbReference>
<dbReference type="SMART" id="SM00248">
    <property type="entry name" value="ANK"/>
    <property type="match status" value="9"/>
</dbReference>
<keyword evidence="5 7" id="KW-0040">ANK repeat</keyword>
<reference evidence="11" key="1">
    <citation type="journal article" date="2023" name="Plant J.">
        <title>Genome sequences and population genomics provide insights into the demographic history, inbreeding, and mutation load of two 'living fossil' tree species of Dipteronia.</title>
        <authorList>
            <person name="Feng Y."/>
            <person name="Comes H.P."/>
            <person name="Chen J."/>
            <person name="Zhu S."/>
            <person name="Lu R."/>
            <person name="Zhang X."/>
            <person name="Li P."/>
            <person name="Qiu J."/>
            <person name="Olsen K.M."/>
            <person name="Qiu Y."/>
        </authorList>
    </citation>
    <scope>NUCLEOTIDE SEQUENCE</scope>
    <source>
        <strain evidence="11">KIB01</strain>
    </source>
</reference>
<keyword evidence="3" id="KW-0677">Repeat</keyword>
<proteinExistence type="predicted"/>
<name>A0AAD9UBF2_9ROSI</name>
<keyword evidence="12" id="KW-1185">Reference proteome</keyword>
<dbReference type="Pfam" id="PF12796">
    <property type="entry name" value="Ank_2"/>
    <property type="match status" value="4"/>
</dbReference>
<feature type="transmembrane region" description="Helical" evidence="9">
    <location>
        <begin position="417"/>
        <end position="433"/>
    </location>
</feature>
<dbReference type="PROSITE" id="PS50297">
    <property type="entry name" value="ANK_REP_REGION"/>
    <property type="match status" value="3"/>
</dbReference>
<dbReference type="Pfam" id="PF13962">
    <property type="entry name" value="PGG"/>
    <property type="match status" value="1"/>
</dbReference>
<keyword evidence="4 9" id="KW-1133">Transmembrane helix</keyword>
<comment type="subcellular location">
    <subcellularLocation>
        <location evidence="1">Membrane</location>
        <topology evidence="1">Multi-pass membrane protein</topology>
    </subcellularLocation>
</comment>
<feature type="compositionally biased region" description="Low complexity" evidence="8">
    <location>
        <begin position="490"/>
        <end position="510"/>
    </location>
</feature>
<evidence type="ECO:0000256" key="5">
    <source>
        <dbReference type="ARBA" id="ARBA00023043"/>
    </source>
</evidence>
<dbReference type="InterPro" id="IPR002110">
    <property type="entry name" value="Ankyrin_rpt"/>
</dbReference>
<sequence length="681" mass="76745">MEPAHFEAAINGDVSKFPFCNIGREDLSEIFNKVTPSGDSLLHVTSSSGHEEMTQLIARNFPFLITKQNDEGNTALHLAVEAQKLNTVRAVIHISKQIPNTSTSTDTLLTMKNAEGNTALHEALFAILDASKKNVDTLVEMACYLVLNDPNVTCHQNNAGKSPLYMAVESGNKDILEYILNSLPQGDALLQRLQGKSPVHVAIEHTNLDMLITIKEKKEDLLLLQDEEGNTPLHFAALKGYKKGVRYLLEIKRNWAFERNTNGFYPLHLACENGHVKVMKVLFRKWPDPAALFCNKGQSILHVAAKNGKDNVVRCILSEKGTDKLVNKMDKNGNTPSHLAALHGHSMIVVTLMCDKRSKTDLVNYQGLTTYDIFKSYILKMQDHRYDVNDRNLKAAENVEENSAEVVLKSSEKFKRFQMMMTYSMLYIYYEHFRRRVRQIRRHHHNSTKISHIKIKPPAPKQDLNNTINYLFVVAALVVGAAFSGALQSPSDGGNGSNDASSTAPAPSISPKDEQNKDLLLMFLYNNYLTMNLSVTAAFSLFLALLLDRNLKSILVSVSFLLLELALISMGTAFFAAMMLRLLIIDDQGYLSDNDLQKLVQIVGIFQEIQLVLVVISVVAFTLGREALALTIYFILFCFYFPLHRIWSIIYFNSLKTFIKFVIYASFLLFVSTFVFFLLFF</sequence>
<dbReference type="Proteomes" id="UP001280121">
    <property type="component" value="Unassembled WGS sequence"/>
</dbReference>
<evidence type="ECO:0000256" key="6">
    <source>
        <dbReference type="ARBA" id="ARBA00023136"/>
    </source>
</evidence>
<keyword evidence="2 9" id="KW-0812">Transmembrane</keyword>
<feature type="repeat" description="ANK" evidence="7">
    <location>
        <begin position="296"/>
        <end position="328"/>
    </location>
</feature>
<organism evidence="11 12">
    <name type="scientific">Dipteronia dyeriana</name>
    <dbReference type="NCBI Taxonomy" id="168575"/>
    <lineage>
        <taxon>Eukaryota</taxon>
        <taxon>Viridiplantae</taxon>
        <taxon>Streptophyta</taxon>
        <taxon>Embryophyta</taxon>
        <taxon>Tracheophyta</taxon>
        <taxon>Spermatophyta</taxon>
        <taxon>Magnoliopsida</taxon>
        <taxon>eudicotyledons</taxon>
        <taxon>Gunneridae</taxon>
        <taxon>Pentapetalae</taxon>
        <taxon>rosids</taxon>
        <taxon>malvids</taxon>
        <taxon>Sapindales</taxon>
        <taxon>Sapindaceae</taxon>
        <taxon>Hippocastanoideae</taxon>
        <taxon>Acereae</taxon>
        <taxon>Dipteronia</taxon>
    </lineage>
</organism>
<dbReference type="PANTHER" id="PTHR24186:SF46">
    <property type="entry name" value="PROTEIN ACCELERATED CELL DEATH 6-LIKE"/>
    <property type="match status" value="1"/>
</dbReference>
<dbReference type="InterPro" id="IPR026961">
    <property type="entry name" value="PGG_dom"/>
</dbReference>
<comment type="caution">
    <text evidence="11">The sequence shown here is derived from an EMBL/GenBank/DDBJ whole genome shotgun (WGS) entry which is preliminary data.</text>
</comment>
<dbReference type="SUPFAM" id="SSF48403">
    <property type="entry name" value="Ankyrin repeat"/>
    <property type="match status" value="1"/>
</dbReference>
<keyword evidence="6 9" id="KW-0472">Membrane</keyword>
<feature type="transmembrane region" description="Helical" evidence="9">
    <location>
        <begin position="528"/>
        <end position="547"/>
    </location>
</feature>
<dbReference type="EMBL" id="JANJYI010000005">
    <property type="protein sequence ID" value="KAK2651095.1"/>
    <property type="molecule type" value="Genomic_DNA"/>
</dbReference>
<feature type="transmembrane region" description="Helical" evidence="9">
    <location>
        <begin position="658"/>
        <end position="680"/>
    </location>
</feature>
<evidence type="ECO:0000256" key="2">
    <source>
        <dbReference type="ARBA" id="ARBA00022692"/>
    </source>
</evidence>
<feature type="transmembrane region" description="Helical" evidence="9">
    <location>
        <begin position="554"/>
        <end position="579"/>
    </location>
</feature>
<feature type="region of interest" description="Disordered" evidence="8">
    <location>
        <begin position="490"/>
        <end position="511"/>
    </location>
</feature>
<accession>A0AAD9UBF2</accession>
<feature type="repeat" description="ANK" evidence="7">
    <location>
        <begin position="228"/>
        <end position="250"/>
    </location>
</feature>
<dbReference type="PROSITE" id="PS50088">
    <property type="entry name" value="ANK_REPEAT"/>
    <property type="match status" value="5"/>
</dbReference>
<feature type="repeat" description="ANK" evidence="7">
    <location>
        <begin position="159"/>
        <end position="181"/>
    </location>
</feature>
<dbReference type="Gene3D" id="1.25.40.20">
    <property type="entry name" value="Ankyrin repeat-containing domain"/>
    <property type="match status" value="1"/>
</dbReference>
<feature type="repeat" description="ANK" evidence="7">
    <location>
        <begin position="332"/>
        <end position="365"/>
    </location>
</feature>
<dbReference type="InterPro" id="IPR036770">
    <property type="entry name" value="Ankyrin_rpt-contain_sf"/>
</dbReference>
<feature type="transmembrane region" description="Helical" evidence="9">
    <location>
        <begin position="630"/>
        <end position="652"/>
    </location>
</feature>
<evidence type="ECO:0000256" key="8">
    <source>
        <dbReference type="SAM" id="MobiDB-lite"/>
    </source>
</evidence>
<evidence type="ECO:0000259" key="10">
    <source>
        <dbReference type="Pfam" id="PF13962"/>
    </source>
</evidence>
<protein>
    <recommendedName>
        <fullName evidence="10">PGG domain-containing protein</fullName>
    </recommendedName>
</protein>
<gene>
    <name evidence="11" type="ORF">Ddye_018584</name>
</gene>
<evidence type="ECO:0000256" key="1">
    <source>
        <dbReference type="ARBA" id="ARBA00004141"/>
    </source>
</evidence>
<evidence type="ECO:0000313" key="12">
    <source>
        <dbReference type="Proteomes" id="UP001280121"/>
    </source>
</evidence>
<dbReference type="AlphaFoldDB" id="A0AAD9UBF2"/>
<evidence type="ECO:0000256" key="3">
    <source>
        <dbReference type="ARBA" id="ARBA00022737"/>
    </source>
</evidence>
<feature type="repeat" description="ANK" evidence="7">
    <location>
        <begin position="262"/>
        <end position="285"/>
    </location>
</feature>
<feature type="transmembrane region" description="Helical" evidence="9">
    <location>
        <begin position="599"/>
        <end position="623"/>
    </location>
</feature>
<evidence type="ECO:0000313" key="11">
    <source>
        <dbReference type="EMBL" id="KAK2651095.1"/>
    </source>
</evidence>
<feature type="domain" description="PGG" evidence="10">
    <location>
        <begin position="462"/>
        <end position="579"/>
    </location>
</feature>
<evidence type="ECO:0000256" key="4">
    <source>
        <dbReference type="ARBA" id="ARBA00022989"/>
    </source>
</evidence>
<feature type="transmembrane region" description="Helical" evidence="9">
    <location>
        <begin position="468"/>
        <end position="487"/>
    </location>
</feature>
<dbReference type="PANTHER" id="PTHR24186">
    <property type="entry name" value="PROTEIN PHOSPHATASE 1 REGULATORY SUBUNIT"/>
    <property type="match status" value="1"/>
</dbReference>